<comment type="similarity">
    <text evidence="2">Belongs to the ROK (NagC/XylR) family.</text>
</comment>
<dbReference type="InterPro" id="IPR036390">
    <property type="entry name" value="WH_DNA-bd_sf"/>
</dbReference>
<evidence type="ECO:0000256" key="3">
    <source>
        <dbReference type="ARBA" id="ARBA00022629"/>
    </source>
</evidence>
<gene>
    <name evidence="4" type="ORF">FN960_06275</name>
</gene>
<dbReference type="SUPFAM" id="SSF46785">
    <property type="entry name" value="Winged helix' DNA-binding domain"/>
    <property type="match status" value="1"/>
</dbReference>
<dbReference type="InterPro" id="IPR036388">
    <property type="entry name" value="WH-like_DNA-bd_sf"/>
</dbReference>
<reference evidence="4 5" key="1">
    <citation type="submission" date="2019-07" db="EMBL/GenBank/DDBJ databases">
        <authorList>
            <person name="Park Y.J."/>
            <person name="Jeong S.E."/>
            <person name="Jung H.S."/>
        </authorList>
    </citation>
    <scope>NUCLEOTIDE SEQUENCE [LARGE SCALE GENOMIC DNA]</scope>
    <source>
        <strain evidence="5">P16(2019)</strain>
    </source>
</reference>
<dbReference type="Proteomes" id="UP000318521">
    <property type="component" value="Unassembled WGS sequence"/>
</dbReference>
<protein>
    <submittedName>
        <fullName evidence="4">ROK family protein</fullName>
    </submittedName>
</protein>
<dbReference type="CDD" id="cd23763">
    <property type="entry name" value="ASKHA_ATPase_ROK"/>
    <property type="match status" value="1"/>
</dbReference>
<dbReference type="EMBL" id="VLXZ01000003">
    <property type="protein sequence ID" value="TSB47341.1"/>
    <property type="molecule type" value="Genomic_DNA"/>
</dbReference>
<dbReference type="GO" id="GO:0042732">
    <property type="term" value="P:D-xylose metabolic process"/>
    <property type="evidence" value="ECO:0007669"/>
    <property type="project" value="UniProtKB-KW"/>
</dbReference>
<organism evidence="4 5">
    <name type="scientific">Alkalicoccobacillus porphyridii</name>
    <dbReference type="NCBI Taxonomy" id="2597270"/>
    <lineage>
        <taxon>Bacteria</taxon>
        <taxon>Bacillati</taxon>
        <taxon>Bacillota</taxon>
        <taxon>Bacilli</taxon>
        <taxon>Bacillales</taxon>
        <taxon>Bacillaceae</taxon>
        <taxon>Alkalicoccobacillus</taxon>
    </lineage>
</organism>
<dbReference type="InterPro" id="IPR000600">
    <property type="entry name" value="ROK"/>
</dbReference>
<dbReference type="Gene3D" id="3.30.420.40">
    <property type="match status" value="2"/>
</dbReference>
<keyword evidence="3" id="KW-0859">Xylose metabolism</keyword>
<evidence type="ECO:0000256" key="2">
    <source>
        <dbReference type="ARBA" id="ARBA00006479"/>
    </source>
</evidence>
<comment type="caution">
    <text evidence="4">The sequence shown here is derived from an EMBL/GenBank/DDBJ whole genome shotgun (WGS) entry which is preliminary data.</text>
</comment>
<evidence type="ECO:0000313" key="5">
    <source>
        <dbReference type="Proteomes" id="UP000318521"/>
    </source>
</evidence>
<dbReference type="SUPFAM" id="SSF53067">
    <property type="entry name" value="Actin-like ATPase domain"/>
    <property type="match status" value="1"/>
</dbReference>
<dbReference type="PANTHER" id="PTHR18964">
    <property type="entry name" value="ROK (REPRESSOR, ORF, KINASE) FAMILY"/>
    <property type="match status" value="1"/>
</dbReference>
<evidence type="ECO:0000313" key="4">
    <source>
        <dbReference type="EMBL" id="TSB47341.1"/>
    </source>
</evidence>
<keyword evidence="5" id="KW-1185">Reference proteome</keyword>
<dbReference type="Gene3D" id="1.10.10.10">
    <property type="entry name" value="Winged helix-like DNA-binding domain superfamily/Winged helix DNA-binding domain"/>
    <property type="match status" value="1"/>
</dbReference>
<dbReference type="OrthoDB" id="6501901at2"/>
<dbReference type="AlphaFoldDB" id="A0A554A0X0"/>
<dbReference type="InterPro" id="IPR043129">
    <property type="entry name" value="ATPase_NBD"/>
</dbReference>
<name>A0A554A0X0_9BACI</name>
<keyword evidence="3" id="KW-0119">Carbohydrate metabolism</keyword>
<evidence type="ECO:0000256" key="1">
    <source>
        <dbReference type="ARBA" id="ARBA00002486"/>
    </source>
</evidence>
<comment type="function">
    <text evidence="1">Transcriptional repressor of xylose-utilizing enzymes.</text>
</comment>
<dbReference type="PANTHER" id="PTHR18964:SF149">
    <property type="entry name" value="BIFUNCTIONAL UDP-N-ACETYLGLUCOSAMINE 2-EPIMERASE_N-ACETYLMANNOSAMINE KINASE"/>
    <property type="match status" value="1"/>
</dbReference>
<accession>A0A554A0X0</accession>
<dbReference type="Pfam" id="PF00480">
    <property type="entry name" value="ROK"/>
    <property type="match status" value="1"/>
</dbReference>
<proteinExistence type="inferred from homology"/>
<sequence length="345" mass="38575">MLRIIYIDLEESYLSSSNGRFVKEINLNNVRNNLAQLELATKPQLADATGLSVVTINSLVKELLVTGEIQKDETTPSTGGRPAATYRFNYQYSLALILLFNEHHWKDELVASVVDLRGETLISETHIIPVFHSSHFEDLIKRLLSLYPAIKIIAIGIPGQAVNGEITVSSHERLKGLRMVDTLQNTFTIPVLLENDVNAAVSGYCAHTCQEKNTCVVAVYFPDKYPPGVGIYLNGHIVKGKNGMAGEIKFLPLDVTWDGGWESEEFIEVACTIVQTLNAVLAPDQIVLYQNVVSENQFQTAWSHYESKYEMASKPDIILSRPFQDDFHEGIQSLALKELRPENKL</sequence>